<dbReference type="Proteomes" id="UP001595887">
    <property type="component" value="Unassembled WGS sequence"/>
</dbReference>
<reference evidence="7" key="1">
    <citation type="journal article" date="2019" name="Int. J. Syst. Evol. Microbiol.">
        <title>The Global Catalogue of Microorganisms (GCM) 10K type strain sequencing project: providing services to taxonomists for standard genome sequencing and annotation.</title>
        <authorList>
            <consortium name="The Broad Institute Genomics Platform"/>
            <consortium name="The Broad Institute Genome Sequencing Center for Infectious Disease"/>
            <person name="Wu L."/>
            <person name="Ma J."/>
        </authorList>
    </citation>
    <scope>NUCLEOTIDE SEQUENCE [LARGE SCALE GENOMIC DNA]</scope>
    <source>
        <strain evidence="7">CECT 8531</strain>
    </source>
</reference>
<organism evidence="6 7">
    <name type="scientific">Sphingorhabdus arenilitoris</name>
    <dbReference type="NCBI Taxonomy" id="1490041"/>
    <lineage>
        <taxon>Bacteria</taxon>
        <taxon>Pseudomonadati</taxon>
        <taxon>Pseudomonadota</taxon>
        <taxon>Alphaproteobacteria</taxon>
        <taxon>Sphingomonadales</taxon>
        <taxon>Sphingomonadaceae</taxon>
        <taxon>Sphingorhabdus</taxon>
    </lineage>
</organism>
<evidence type="ECO:0000256" key="3">
    <source>
        <dbReference type="ARBA" id="ARBA00023002"/>
    </source>
</evidence>
<gene>
    <name evidence="6" type="ORF">ACFOWX_00095</name>
</gene>
<keyword evidence="5" id="KW-0223">Dioxygenase</keyword>
<evidence type="ECO:0000256" key="5">
    <source>
        <dbReference type="RuleBase" id="RU364048"/>
    </source>
</evidence>
<sequence length="478" mass="53046">MPSAVEAMIRKAVTPAILKIAEFNRTRAKVADAPHPFLTGPHTPMTEEKTLETLTVTGRIPAELNGRYLRIGPNPIAANPATHHWFTGDGMVHGVRIQDGKALWYKNRWLRSNAVSAQLGEPPAPGPRSPLFDTANTNVLAHAGKIYGLVEAGAYPVHLDDDLNTVAHDPFGGTLQNSFTAHPHLDPETGELHAICYKGDVQDTIWHIVVDKDGRVRREEPIRVQNGPLIHDCMITQNYVIILDLPVTFSMTRLLAGYGFPYVWNPKHKARVGLLPKDGRGADILWCHVDPCAVFHFANAYETDAGTVVIDLCAHDTMFASSKVGPDSNQCPFERWTIDIKTQHVSRAIIDAEAQEFPRPDERFIGKAYRYAFTTALVMEELFDHHADTRLFRHDLVEGTRQVQDFGPGRNPGEFVFVPRSNDAPEGDGWLMGFVINMTDDTTDYVILDAMDFEGAPVASVHIPHRVPPGFHGNWVAG</sequence>
<comment type="caution">
    <text evidence="6">The sequence shown here is derived from an EMBL/GenBank/DDBJ whole genome shotgun (WGS) entry which is preliminary data.</text>
</comment>
<dbReference type="EMBL" id="JBHSDH010000005">
    <property type="protein sequence ID" value="MFC4290815.1"/>
    <property type="molecule type" value="Genomic_DNA"/>
</dbReference>
<keyword evidence="3 5" id="KW-0560">Oxidoreductase</keyword>
<comment type="similarity">
    <text evidence="1 5">Belongs to the carotenoid oxygenase family.</text>
</comment>
<evidence type="ECO:0000313" key="6">
    <source>
        <dbReference type="EMBL" id="MFC4290815.1"/>
    </source>
</evidence>
<dbReference type="PANTHER" id="PTHR10543">
    <property type="entry name" value="BETA-CAROTENE DIOXYGENASE"/>
    <property type="match status" value="1"/>
</dbReference>
<accession>A0ABV8REH3</accession>
<keyword evidence="7" id="KW-1185">Reference proteome</keyword>
<dbReference type="RefSeq" id="WP_381420417.1">
    <property type="nucleotide sequence ID" value="NZ_JBHSDH010000005.1"/>
</dbReference>
<protein>
    <recommendedName>
        <fullName evidence="5">Dioxygenase</fullName>
        <ecNumber evidence="5">1.13.11.-</ecNumber>
    </recommendedName>
</protein>
<keyword evidence="2 5" id="KW-0479">Metal-binding</keyword>
<evidence type="ECO:0000256" key="1">
    <source>
        <dbReference type="ARBA" id="ARBA00006787"/>
    </source>
</evidence>
<dbReference type="InterPro" id="IPR004294">
    <property type="entry name" value="Carotenoid_Oase"/>
</dbReference>
<keyword evidence="4 5" id="KW-0408">Iron</keyword>
<dbReference type="Pfam" id="PF03055">
    <property type="entry name" value="RPE65"/>
    <property type="match status" value="1"/>
</dbReference>
<dbReference type="EC" id="1.13.11.-" evidence="5"/>
<name>A0ABV8REH3_9SPHN</name>
<proteinExistence type="inferred from homology"/>
<evidence type="ECO:0000256" key="2">
    <source>
        <dbReference type="ARBA" id="ARBA00022723"/>
    </source>
</evidence>
<dbReference type="PANTHER" id="PTHR10543:SF89">
    <property type="entry name" value="CAROTENOID 9,10(9',10')-CLEAVAGE DIOXYGENASE 1"/>
    <property type="match status" value="1"/>
</dbReference>
<evidence type="ECO:0000256" key="4">
    <source>
        <dbReference type="ARBA" id="ARBA00023004"/>
    </source>
</evidence>
<comment type="cofactor">
    <cofactor evidence="5">
        <name>Fe(2+)</name>
        <dbReference type="ChEBI" id="CHEBI:29033"/>
    </cofactor>
    <text evidence="5">Binds 1 Fe(2+) ion per subunit.</text>
</comment>
<evidence type="ECO:0000313" key="7">
    <source>
        <dbReference type="Proteomes" id="UP001595887"/>
    </source>
</evidence>